<dbReference type="Proteomes" id="UP001497700">
    <property type="component" value="Unassembled WGS sequence"/>
</dbReference>
<proteinExistence type="predicted"/>
<name>A0ACB9YQD5_9PEZI</name>
<protein>
    <submittedName>
        <fullName evidence="1">Glutamyl-tRNA amidotransferase subunit A</fullName>
    </submittedName>
</protein>
<gene>
    <name evidence="1" type="ORF">F4820DRAFT_433307</name>
</gene>
<organism evidence="1 2">
    <name type="scientific">Hypoxylon rubiginosum</name>
    <dbReference type="NCBI Taxonomy" id="110542"/>
    <lineage>
        <taxon>Eukaryota</taxon>
        <taxon>Fungi</taxon>
        <taxon>Dikarya</taxon>
        <taxon>Ascomycota</taxon>
        <taxon>Pezizomycotina</taxon>
        <taxon>Sordariomycetes</taxon>
        <taxon>Xylariomycetidae</taxon>
        <taxon>Xylariales</taxon>
        <taxon>Hypoxylaceae</taxon>
        <taxon>Hypoxylon</taxon>
    </lineage>
</organism>
<comment type="caution">
    <text evidence="1">The sequence shown here is derived from an EMBL/GenBank/DDBJ whole genome shotgun (WGS) entry which is preliminary data.</text>
</comment>
<accession>A0ACB9YQD5</accession>
<evidence type="ECO:0000313" key="2">
    <source>
        <dbReference type="Proteomes" id="UP001497700"/>
    </source>
</evidence>
<evidence type="ECO:0000313" key="1">
    <source>
        <dbReference type="EMBL" id="KAI4861594.1"/>
    </source>
</evidence>
<reference evidence="1 2" key="1">
    <citation type="journal article" date="2022" name="New Phytol.">
        <title>Ecological generalism drives hyperdiversity of secondary metabolite gene clusters in xylarialean endophytes.</title>
        <authorList>
            <person name="Franco M.E.E."/>
            <person name="Wisecaver J.H."/>
            <person name="Arnold A.E."/>
            <person name="Ju Y.M."/>
            <person name="Slot J.C."/>
            <person name="Ahrendt S."/>
            <person name="Moore L.P."/>
            <person name="Eastman K.E."/>
            <person name="Scott K."/>
            <person name="Konkel Z."/>
            <person name="Mondo S.J."/>
            <person name="Kuo A."/>
            <person name="Hayes R.D."/>
            <person name="Haridas S."/>
            <person name="Andreopoulos B."/>
            <person name="Riley R."/>
            <person name="LaButti K."/>
            <person name="Pangilinan J."/>
            <person name="Lipzen A."/>
            <person name="Amirebrahimi M."/>
            <person name="Yan J."/>
            <person name="Adam C."/>
            <person name="Keymanesh K."/>
            <person name="Ng V."/>
            <person name="Louie K."/>
            <person name="Northen T."/>
            <person name="Drula E."/>
            <person name="Henrissat B."/>
            <person name="Hsieh H.M."/>
            <person name="Youens-Clark K."/>
            <person name="Lutzoni F."/>
            <person name="Miadlikowska J."/>
            <person name="Eastwood D.C."/>
            <person name="Hamelin R.C."/>
            <person name="Grigoriev I.V."/>
            <person name="U'Ren J.M."/>
        </authorList>
    </citation>
    <scope>NUCLEOTIDE SEQUENCE [LARGE SCALE GENOMIC DNA]</scope>
    <source>
        <strain evidence="1 2">CBS 119005</strain>
    </source>
</reference>
<sequence>MGVQSKFLICSLLFVQQSMTSVRSVSIVLRIGDTAYYVGPTATSDDIANNLQFEPYTVFYTNDSPVTASFLESAVKRFANVDDVWSNDFLTHIILQSEGKLEIEDAARETLQQWETRSIQYLTREKHFSIPEGPYFLNAGKLHYAYRLYPDTHAAFMVATVESNEPNRYKALDAAAYGERNPSALTVAVPSRLRYTKSLSKPFSGYRLAVKDIMDLEGLKTTGGSRAYTELYGVRRESADIIKKLVDLGFVIVGKVKTTQFADSEWPTCDYVDFHGPFNPRGDGYLSPSGSSSGSASAVAAYEWLDYALGTDTLGSIRSPAAAQGLYSMRPTVGAASFQGIIPYSPHWDTPAGFARDAKSFALLASAMYGHGVAPDCFKKPTKLLVPSDYWPVAHTASQNTFNSLVNRIEKYLGIGRTTIDLAQIWKDSNPENTDESFEEYFNNVFAWSASPDQWNGFLKGFLDEYHAKFGKAAILHPQLRFKRDWLPSITSAQQEEGLRRLRVYRTWFYKHIMPHSEDGCPESLLVLPWTDGEPDYRDKYRKGPQEFTGVGFFFYNVGPYANAPEMMVPGKCIVLQTQIFPIMLIYISGHN</sequence>
<keyword evidence="2" id="KW-1185">Reference proteome</keyword>
<dbReference type="EMBL" id="MU393548">
    <property type="protein sequence ID" value="KAI4861594.1"/>
    <property type="molecule type" value="Genomic_DNA"/>
</dbReference>